<keyword evidence="4" id="KW-0479">Metal-binding</keyword>
<dbReference type="PROSITE" id="PS00143">
    <property type="entry name" value="INSULINASE"/>
    <property type="match status" value="1"/>
</dbReference>
<comment type="cofactor">
    <cofactor evidence="1">
        <name>Zn(2+)</name>
        <dbReference type="ChEBI" id="CHEBI:29105"/>
    </cofactor>
</comment>
<keyword evidence="3" id="KW-0645">Protease</keyword>
<dbReference type="RefSeq" id="WP_022430305.1">
    <property type="nucleotide sequence ID" value="NZ_FR899247.1"/>
</dbReference>
<dbReference type="Pfam" id="PF05193">
    <property type="entry name" value="Peptidase_M16_C"/>
    <property type="match status" value="2"/>
</dbReference>
<dbReference type="AlphaFoldDB" id="R7GW63"/>
<feature type="signal peptide" evidence="9">
    <location>
        <begin position="1"/>
        <end position="21"/>
    </location>
</feature>
<evidence type="ECO:0000313" key="12">
    <source>
        <dbReference type="EMBL" id="CDE31654.1"/>
    </source>
</evidence>
<dbReference type="PANTHER" id="PTHR43690">
    <property type="entry name" value="NARDILYSIN"/>
    <property type="match status" value="1"/>
</dbReference>
<dbReference type="InterPro" id="IPR007863">
    <property type="entry name" value="Peptidase_M16_C"/>
</dbReference>
<name>R7GW63_9BACT</name>
<dbReference type="Pfam" id="PF00675">
    <property type="entry name" value="Peptidase_M16"/>
    <property type="match status" value="1"/>
</dbReference>
<gene>
    <name evidence="12" type="ORF">BN741_01088</name>
</gene>
<dbReference type="SUPFAM" id="SSF63411">
    <property type="entry name" value="LuxS/MPP-like metallohydrolase"/>
    <property type="match status" value="4"/>
</dbReference>
<feature type="domain" description="Peptidase M16 C-terminal" evidence="11">
    <location>
        <begin position="211"/>
        <end position="393"/>
    </location>
</feature>
<evidence type="ECO:0000256" key="2">
    <source>
        <dbReference type="ARBA" id="ARBA00007261"/>
    </source>
</evidence>
<dbReference type="InterPro" id="IPR011249">
    <property type="entry name" value="Metalloenz_LuxS/M16"/>
</dbReference>
<feature type="domain" description="Peptidase M16 C-terminal" evidence="11">
    <location>
        <begin position="696"/>
        <end position="877"/>
    </location>
</feature>
<evidence type="ECO:0000256" key="7">
    <source>
        <dbReference type="ARBA" id="ARBA00023049"/>
    </source>
</evidence>
<evidence type="ECO:0000256" key="3">
    <source>
        <dbReference type="ARBA" id="ARBA00022670"/>
    </source>
</evidence>
<dbReference type="InterPro" id="IPR050626">
    <property type="entry name" value="Peptidase_M16"/>
</dbReference>
<dbReference type="PANTHER" id="PTHR43690:SF17">
    <property type="entry name" value="PROTEIN YHJJ"/>
    <property type="match status" value="1"/>
</dbReference>
<dbReference type="InterPro" id="IPR011765">
    <property type="entry name" value="Pept_M16_N"/>
</dbReference>
<keyword evidence="5" id="KW-0378">Hydrolase</keyword>
<feature type="chain" id="PRO_5004434195" evidence="9">
    <location>
        <begin position="22"/>
        <end position="942"/>
    </location>
</feature>
<accession>R7GW63</accession>
<dbReference type="STRING" id="1263103.BN741_01088"/>
<evidence type="ECO:0000259" key="10">
    <source>
        <dbReference type="Pfam" id="PF00675"/>
    </source>
</evidence>
<evidence type="ECO:0000256" key="8">
    <source>
        <dbReference type="RuleBase" id="RU004447"/>
    </source>
</evidence>
<keyword evidence="9" id="KW-0732">Signal</keyword>
<evidence type="ECO:0000256" key="6">
    <source>
        <dbReference type="ARBA" id="ARBA00022833"/>
    </source>
</evidence>
<comment type="caution">
    <text evidence="12">The sequence shown here is derived from an EMBL/GenBank/DDBJ whole genome shotgun (WGS) entry which is preliminary data.</text>
</comment>
<sequence length="942" mass="107967">MKQRRIFSLLMCLGCSMAVSAQTLPLDSCIRKGKLANGLTYYIRHNDQTPGQADFYIAQRVGSILEQPEQRGLAHFLEHMAFNGTRNFPDGNGGKHSVRNWCERNGIKFGADLNAYTSINQTVYNISNAPVSKAGVTDTCLTILHDWAGSLLLKDNEIDQERGVIREEWRTRRSRMAAQRMMENAMPVIYAGSKYADCLPIGHIEVVDTFHYDTLRDYYQKWYRPDLQGIIVVGDIDVDQIEAKIRKLFSDNPMPIGAPQRTYYTVPDNKEMIVYTQADNEQPTLNFSLYMKHDAEQRQSRDTREAFLSSYKSRLAMFILRQRLAKLSHEAQPRVMSANCRVGNFYVTTEKDAFALNLGLMPNNPQVGIDAAIEIVEKARRYGFTAAELEHAKVQHTVNIEHRLDNKNKTRNAEYAKNIVSNFCNNEPCMNIEYEAALEAEFSATVTLDDINKTMAEIVDNKNQVCIVFGPTKYDGKPYTMPTSDQFKTWIESAQQREYTNDNTAQQVDPVFMKKLPKKGKILSKQATDNGYTEYVLSNGIKVSARQSDIEPNRLTINMFRLGGRSLYPDTDAPTLQFLNSVVKESGAADFDFLTLEKKRRGKALRVVPYIDAEEEGVKGVCVASDLKTWLQIMYLYLTNPRKDKAIFQNMITKQQSMLRNRNASPNVTYNDSLRVAVYGERKRTQPLTAERMNEVNFDRIYQIYNERFSNLAGMHLIVTGDIRQDDFDELLCQYVASLPGKRNSNNDCKPGEYTLNIQKGQVTKVFHKQMITPSAQTNIVYSAPIAYTADTDLKLDVLSQIMRGVYTEKVREERGGTYGVSVEGQFWKYPTDGCSMTVSFRCDPDKYDELLPLIDLNLQRMATEGPTIEQLQKVKEYERKNYQRAVLTNGWWEYVRYHQLREGIDFNRNYLQKVDSLTTDDIRQFCRQLTAPGNRIQVTMK</sequence>
<evidence type="ECO:0000256" key="9">
    <source>
        <dbReference type="SAM" id="SignalP"/>
    </source>
</evidence>
<evidence type="ECO:0000256" key="1">
    <source>
        <dbReference type="ARBA" id="ARBA00001947"/>
    </source>
</evidence>
<dbReference type="EMBL" id="CBIT010000102">
    <property type="protein sequence ID" value="CDE31654.1"/>
    <property type="molecule type" value="Genomic_DNA"/>
</dbReference>
<feature type="domain" description="Peptidase M16 N-terminal" evidence="10">
    <location>
        <begin position="60"/>
        <end position="176"/>
    </location>
</feature>
<evidence type="ECO:0000259" key="11">
    <source>
        <dbReference type="Pfam" id="PF05193"/>
    </source>
</evidence>
<proteinExistence type="inferred from homology"/>
<reference evidence="12" key="1">
    <citation type="submission" date="2012-11" db="EMBL/GenBank/DDBJ databases">
        <title>Dependencies among metagenomic species, viruses, plasmids and units of genetic variation.</title>
        <authorList>
            <person name="Nielsen H.B."/>
            <person name="Almeida M."/>
            <person name="Juncker A.S."/>
            <person name="Rasmussen S."/>
            <person name="Li J."/>
            <person name="Sunagawa S."/>
            <person name="Plichta D."/>
            <person name="Gautier L."/>
            <person name="Le Chatelier E."/>
            <person name="Peletier E."/>
            <person name="Bonde I."/>
            <person name="Nielsen T."/>
            <person name="Manichanh C."/>
            <person name="Arumugam M."/>
            <person name="Batto J."/>
            <person name="Santos M.B.Q.D."/>
            <person name="Blom N."/>
            <person name="Borruel N."/>
            <person name="Burgdorf K.S."/>
            <person name="Boumezbeur F."/>
            <person name="Casellas F."/>
            <person name="Dore J."/>
            <person name="Guarner F."/>
            <person name="Hansen T."/>
            <person name="Hildebrand F."/>
            <person name="Kaas R.S."/>
            <person name="Kennedy S."/>
            <person name="Kristiansen K."/>
            <person name="Kultima J.R."/>
            <person name="Leonard P."/>
            <person name="Levenez F."/>
            <person name="Lund O."/>
            <person name="Moumen B."/>
            <person name="Le Paslier D."/>
            <person name="Pons N."/>
            <person name="Pedersen O."/>
            <person name="Prifti E."/>
            <person name="Qin J."/>
            <person name="Raes J."/>
            <person name="Tap J."/>
            <person name="Tims S."/>
            <person name="Ussery D.W."/>
            <person name="Yamada T."/>
            <person name="MetaHit consortium"/>
            <person name="Renault P."/>
            <person name="Sicheritz-Ponten T."/>
            <person name="Bork P."/>
            <person name="Wang J."/>
            <person name="Brunak S."/>
            <person name="Ehrlich S.D."/>
        </authorList>
    </citation>
    <scope>NUCLEOTIDE SEQUENCE [LARGE SCALE GENOMIC DNA]</scope>
</reference>
<organism evidence="12 13">
    <name type="scientific">Leyella stercorea CAG:629</name>
    <dbReference type="NCBI Taxonomy" id="1263103"/>
    <lineage>
        <taxon>Bacteria</taxon>
        <taxon>Pseudomonadati</taxon>
        <taxon>Bacteroidota</taxon>
        <taxon>Bacteroidia</taxon>
        <taxon>Bacteroidales</taxon>
        <taxon>Prevotellaceae</taxon>
        <taxon>Leyella</taxon>
    </lineage>
</organism>
<protein>
    <submittedName>
        <fullName evidence="12">Peptidase M16 inactive domain protein</fullName>
    </submittedName>
</protein>
<keyword evidence="6" id="KW-0862">Zinc</keyword>
<dbReference type="Gene3D" id="3.30.830.10">
    <property type="entry name" value="Metalloenzyme, LuxS/M16 peptidase-like"/>
    <property type="match status" value="4"/>
</dbReference>
<comment type="similarity">
    <text evidence="2 8">Belongs to the peptidase M16 family.</text>
</comment>
<dbReference type="GO" id="GO:0004222">
    <property type="term" value="F:metalloendopeptidase activity"/>
    <property type="evidence" value="ECO:0007669"/>
    <property type="project" value="InterPro"/>
</dbReference>
<dbReference type="GO" id="GO:0046872">
    <property type="term" value="F:metal ion binding"/>
    <property type="evidence" value="ECO:0007669"/>
    <property type="project" value="UniProtKB-KW"/>
</dbReference>
<evidence type="ECO:0000256" key="5">
    <source>
        <dbReference type="ARBA" id="ARBA00022801"/>
    </source>
</evidence>
<dbReference type="Proteomes" id="UP000018072">
    <property type="component" value="Unassembled WGS sequence"/>
</dbReference>
<dbReference type="GO" id="GO:0006508">
    <property type="term" value="P:proteolysis"/>
    <property type="evidence" value="ECO:0007669"/>
    <property type="project" value="UniProtKB-KW"/>
</dbReference>
<evidence type="ECO:0000313" key="13">
    <source>
        <dbReference type="Proteomes" id="UP000018072"/>
    </source>
</evidence>
<dbReference type="InterPro" id="IPR001431">
    <property type="entry name" value="Pept_M16_Zn_BS"/>
</dbReference>
<evidence type="ECO:0000256" key="4">
    <source>
        <dbReference type="ARBA" id="ARBA00022723"/>
    </source>
</evidence>
<keyword evidence="7" id="KW-0482">Metalloprotease</keyword>